<evidence type="ECO:0000313" key="2">
    <source>
        <dbReference type="EMBL" id="KYM76768.1"/>
    </source>
</evidence>
<accession>A0A151HZ13</accession>
<dbReference type="AlphaFoldDB" id="A0A151HZ13"/>
<dbReference type="Proteomes" id="UP000078540">
    <property type="component" value="Unassembled WGS sequence"/>
</dbReference>
<protein>
    <submittedName>
        <fullName evidence="2">Uncharacterized protein</fullName>
    </submittedName>
</protein>
<evidence type="ECO:0000313" key="3">
    <source>
        <dbReference type="Proteomes" id="UP000078540"/>
    </source>
</evidence>
<feature type="region of interest" description="Disordered" evidence="1">
    <location>
        <begin position="268"/>
        <end position="291"/>
    </location>
</feature>
<dbReference type="STRING" id="520822.A0A151HZ13"/>
<keyword evidence="3" id="KW-1185">Reference proteome</keyword>
<gene>
    <name evidence="2" type="ORF">ALC53_12817</name>
</gene>
<reference evidence="2 3" key="1">
    <citation type="submission" date="2015-09" db="EMBL/GenBank/DDBJ databases">
        <title>Atta colombica WGS genome.</title>
        <authorList>
            <person name="Nygaard S."/>
            <person name="Hu H."/>
            <person name="Boomsma J."/>
            <person name="Zhang G."/>
        </authorList>
    </citation>
    <scope>NUCLEOTIDE SEQUENCE [LARGE SCALE GENOMIC DNA]</scope>
    <source>
        <strain evidence="2">Treedump-2</strain>
        <tissue evidence="2">Whole body</tissue>
    </source>
</reference>
<dbReference type="EMBL" id="KQ976718">
    <property type="protein sequence ID" value="KYM76768.1"/>
    <property type="molecule type" value="Genomic_DNA"/>
</dbReference>
<evidence type="ECO:0000256" key="1">
    <source>
        <dbReference type="SAM" id="MobiDB-lite"/>
    </source>
</evidence>
<dbReference type="PANTHER" id="PTHR31511:SF12">
    <property type="entry name" value="RHO TERMINATION FACTOR N-TERMINAL DOMAIN-CONTAINING PROTEIN"/>
    <property type="match status" value="1"/>
</dbReference>
<proteinExistence type="predicted"/>
<sequence>MDNHRANVENITNVIEYIRNVDPEQFTNIREGVFEVFKEKEVDFEEIKDQNSDKEMLSNDSGYTSDMSDCNKKRVPFIVYADLECILRKTKPDREDASYDTHFIIKEIATAYDGHVDVPITKIAILHPTLGEYSDLYLKTDVLLLADIFENFRNSCVASYYLDPAHYTLPGFTWDAMLKHTRVRFELLTDIDMVMFIERGICDGFNQYSSKFDPSKSSSYLMYYNVNNLSGWVNLCNGVKNNVVARTITFDDYMWCLKENERTGKLQRPLEVGAPTGSRASHTPIDTKEDPVDKNTLKIQSVIITLDKHGVPTVQINLCKSEPHITLMLDTGSRPNIKENFVPQKQH</sequence>
<dbReference type="PANTHER" id="PTHR31511">
    <property type="entry name" value="PROTEIN CBG23764"/>
    <property type="match status" value="1"/>
</dbReference>
<organism evidence="2 3">
    <name type="scientific">Atta colombica</name>
    <dbReference type="NCBI Taxonomy" id="520822"/>
    <lineage>
        <taxon>Eukaryota</taxon>
        <taxon>Metazoa</taxon>
        <taxon>Ecdysozoa</taxon>
        <taxon>Arthropoda</taxon>
        <taxon>Hexapoda</taxon>
        <taxon>Insecta</taxon>
        <taxon>Pterygota</taxon>
        <taxon>Neoptera</taxon>
        <taxon>Endopterygota</taxon>
        <taxon>Hymenoptera</taxon>
        <taxon>Apocrita</taxon>
        <taxon>Aculeata</taxon>
        <taxon>Formicoidea</taxon>
        <taxon>Formicidae</taxon>
        <taxon>Myrmicinae</taxon>
        <taxon>Atta</taxon>
    </lineage>
</organism>
<name>A0A151HZ13_9HYME</name>